<evidence type="ECO:0000313" key="1">
    <source>
        <dbReference type="EMBL" id="KEO88657.1"/>
    </source>
</evidence>
<sequence length="81" mass="9245">MQPGFRLQMPFQGFRRIERFSNLGGEDNPIVIHSPFCMAHVKRAAAEYLVVSPKRTAQKPHPIDLDLSVLPEVNTELICER</sequence>
<comment type="caution">
    <text evidence="1">The sequence shown here is derived from an EMBL/GenBank/DDBJ whole genome shotgun (WGS) entry which is preliminary data.</text>
</comment>
<protein>
    <submittedName>
        <fullName evidence="1">Uncharacterized protein</fullName>
    </submittedName>
</protein>
<dbReference type="Proteomes" id="UP000027647">
    <property type="component" value="Unassembled WGS sequence"/>
</dbReference>
<keyword evidence="2" id="KW-1185">Reference proteome</keyword>
<name>A0A074MSS7_ERYLO</name>
<dbReference type="AlphaFoldDB" id="A0A074MSS7"/>
<accession>A0A074MSS7</accession>
<organism evidence="1 2">
    <name type="scientific">Erythrobacter longus</name>
    <dbReference type="NCBI Taxonomy" id="1044"/>
    <lineage>
        <taxon>Bacteria</taxon>
        <taxon>Pseudomonadati</taxon>
        <taxon>Pseudomonadota</taxon>
        <taxon>Alphaproteobacteria</taxon>
        <taxon>Sphingomonadales</taxon>
        <taxon>Erythrobacteraceae</taxon>
        <taxon>Erythrobacter/Porphyrobacter group</taxon>
        <taxon>Erythrobacter</taxon>
    </lineage>
</organism>
<reference evidence="1 2" key="1">
    <citation type="submission" date="2014-04" db="EMBL/GenBank/DDBJ databases">
        <title>A comprehensive comparison of genomes of Erythrobacter spp. strains.</title>
        <authorList>
            <person name="Zheng Q."/>
        </authorList>
    </citation>
    <scope>NUCLEOTIDE SEQUENCE [LARGE SCALE GENOMIC DNA]</scope>
    <source>
        <strain evidence="1 2">DSM 6997</strain>
    </source>
</reference>
<dbReference type="EMBL" id="JMIW01000009">
    <property type="protein sequence ID" value="KEO88657.1"/>
    <property type="molecule type" value="Genomic_DNA"/>
</dbReference>
<dbReference type="STRING" id="1044.EH31_17025"/>
<evidence type="ECO:0000313" key="2">
    <source>
        <dbReference type="Proteomes" id="UP000027647"/>
    </source>
</evidence>
<proteinExistence type="predicted"/>
<gene>
    <name evidence="1" type="ORF">EH31_17025</name>
</gene>